<dbReference type="Pfam" id="PF13180">
    <property type="entry name" value="PDZ_2"/>
    <property type="match status" value="1"/>
</dbReference>
<dbReference type="EMBL" id="VSSQ01000454">
    <property type="protein sequence ID" value="MPL95096.1"/>
    <property type="molecule type" value="Genomic_DNA"/>
</dbReference>
<accession>A0A644VUT1</accession>
<organism evidence="2">
    <name type="scientific">bioreactor metagenome</name>
    <dbReference type="NCBI Taxonomy" id="1076179"/>
    <lineage>
        <taxon>unclassified sequences</taxon>
        <taxon>metagenomes</taxon>
        <taxon>ecological metagenomes</taxon>
    </lineage>
</organism>
<dbReference type="SUPFAM" id="SSF50156">
    <property type="entry name" value="PDZ domain-like"/>
    <property type="match status" value="1"/>
</dbReference>
<protein>
    <recommendedName>
        <fullName evidence="1">PDZ domain-containing protein</fullName>
    </recommendedName>
</protein>
<proteinExistence type="predicted"/>
<evidence type="ECO:0000259" key="1">
    <source>
        <dbReference type="PROSITE" id="PS50106"/>
    </source>
</evidence>
<dbReference type="InterPro" id="IPR001478">
    <property type="entry name" value="PDZ"/>
</dbReference>
<comment type="caution">
    <text evidence="2">The sequence shown here is derived from an EMBL/GenBank/DDBJ whole genome shotgun (WGS) entry which is preliminary data.</text>
</comment>
<gene>
    <name evidence="2" type="ORF">SDC9_41260</name>
</gene>
<dbReference type="SUPFAM" id="SSF50630">
    <property type="entry name" value="Acid proteases"/>
    <property type="match status" value="1"/>
</dbReference>
<dbReference type="Gene3D" id="2.30.42.10">
    <property type="match status" value="1"/>
</dbReference>
<dbReference type="Pfam" id="PF13650">
    <property type="entry name" value="Asp_protease_2"/>
    <property type="match status" value="1"/>
</dbReference>
<dbReference type="InterPro" id="IPR021109">
    <property type="entry name" value="Peptidase_aspartic_dom_sf"/>
</dbReference>
<dbReference type="AlphaFoldDB" id="A0A644VUT1"/>
<dbReference type="SMART" id="SM00228">
    <property type="entry name" value="PDZ"/>
    <property type="match status" value="1"/>
</dbReference>
<dbReference type="InterPro" id="IPR036034">
    <property type="entry name" value="PDZ_sf"/>
</dbReference>
<dbReference type="Gene3D" id="2.40.70.10">
    <property type="entry name" value="Acid Proteases"/>
    <property type="match status" value="2"/>
</dbReference>
<name>A0A644VUT1_9ZZZZ</name>
<feature type="domain" description="PDZ" evidence="1">
    <location>
        <begin position="293"/>
        <end position="379"/>
    </location>
</feature>
<dbReference type="PROSITE" id="PS51257">
    <property type="entry name" value="PROKAR_LIPOPROTEIN"/>
    <property type="match status" value="1"/>
</dbReference>
<sequence length="392" mass="43995">MRKILLLNQLVLLTLFSCISQENEVRFEKDGSFYIYAIINDSIEGRFILDTGASGLYLDSTFVERHGSIIKSNPDTASMRGAGATDYRQVLLVKDTVKITVGSYNHNFTVSPILKLTDMNGENIAGIIGNKFIKNKILIIDNERSILKIDSVINPGKYNTIIPFKYIDERIYFPVELNIRGNQTITANLLMDLGCADAVILNSPYFDTLKLKNILPQNIIDYTILFGGALGGNSNGGDFRIASLKLGNSQINSPIISFSKDTLGAFSKTDYDGLIGNEILDRYNYAIDYHNQKLYLTENSKSSKVFKSGLTGFYAMKMNDIAIVMSIYYQSDAYKSGIQLGDTIVSVNNKKVKDLSEQELKNEMKEEGKQVKLTILRNKKPIEISFYLKYLL</sequence>
<evidence type="ECO:0000313" key="2">
    <source>
        <dbReference type="EMBL" id="MPL95096.1"/>
    </source>
</evidence>
<dbReference type="PROSITE" id="PS50106">
    <property type="entry name" value="PDZ"/>
    <property type="match status" value="1"/>
</dbReference>
<reference evidence="2" key="1">
    <citation type="submission" date="2019-08" db="EMBL/GenBank/DDBJ databases">
        <authorList>
            <person name="Kucharzyk K."/>
            <person name="Murdoch R.W."/>
            <person name="Higgins S."/>
            <person name="Loffler F."/>
        </authorList>
    </citation>
    <scope>NUCLEOTIDE SEQUENCE</scope>
</reference>